<dbReference type="InterPro" id="IPR003594">
    <property type="entry name" value="HATPase_dom"/>
</dbReference>
<reference evidence="10" key="1">
    <citation type="submission" date="2016-05" db="EMBL/GenBank/DDBJ databases">
        <authorList>
            <person name="Lavstsen T."/>
            <person name="Jespersen J.S."/>
        </authorList>
    </citation>
    <scope>NUCLEOTIDE SEQUENCE</scope>
    <source>
        <strain evidence="10">PWN146_assembly</strain>
    </source>
</reference>
<dbReference type="EMBL" id="LT575491">
    <property type="protein sequence ID" value="SAY46487.1"/>
    <property type="molecule type" value="Genomic_DNA"/>
</dbReference>
<dbReference type="GO" id="GO:0005886">
    <property type="term" value="C:plasma membrane"/>
    <property type="evidence" value="ECO:0007669"/>
    <property type="project" value="UniProtKB-ARBA"/>
</dbReference>
<dbReference type="InterPro" id="IPR036890">
    <property type="entry name" value="HATPase_C_sf"/>
</dbReference>
<dbReference type="SUPFAM" id="SSF47384">
    <property type="entry name" value="Homodimeric domain of signal transducing histidine kinase"/>
    <property type="match status" value="1"/>
</dbReference>
<evidence type="ECO:0000259" key="9">
    <source>
        <dbReference type="PROSITE" id="PS50110"/>
    </source>
</evidence>
<evidence type="ECO:0000256" key="5">
    <source>
        <dbReference type="ARBA" id="ARBA00022777"/>
    </source>
</evidence>
<dbReference type="PANTHER" id="PTHR43047">
    <property type="entry name" value="TWO-COMPONENT HISTIDINE PROTEIN KINASE"/>
    <property type="match status" value="1"/>
</dbReference>
<dbReference type="CDD" id="cd17546">
    <property type="entry name" value="REC_hyHK_CKI1_RcsC-like"/>
    <property type="match status" value="1"/>
</dbReference>
<dbReference type="InterPro" id="IPR011006">
    <property type="entry name" value="CheY-like_superfamily"/>
</dbReference>
<feature type="transmembrane region" description="Helical" evidence="7">
    <location>
        <begin position="179"/>
        <end position="199"/>
    </location>
</feature>
<dbReference type="Gene3D" id="3.40.50.2300">
    <property type="match status" value="1"/>
</dbReference>
<evidence type="ECO:0000313" key="10">
    <source>
        <dbReference type="EMBL" id="SAY46487.1"/>
    </source>
</evidence>
<evidence type="ECO:0000256" key="4">
    <source>
        <dbReference type="ARBA" id="ARBA00022679"/>
    </source>
</evidence>
<proteinExistence type="predicted"/>
<evidence type="ECO:0000256" key="1">
    <source>
        <dbReference type="ARBA" id="ARBA00000085"/>
    </source>
</evidence>
<dbReference type="AlphaFoldDB" id="A0A1C3HN62"/>
<keyword evidence="7" id="KW-1133">Transmembrane helix</keyword>
<feature type="transmembrane region" description="Helical" evidence="7">
    <location>
        <begin position="7"/>
        <end position="24"/>
    </location>
</feature>
<protein>
    <recommendedName>
        <fullName evidence="2">histidine kinase</fullName>
        <ecNumber evidence="2">2.7.13.3</ecNumber>
    </recommendedName>
</protein>
<dbReference type="Gene3D" id="1.10.287.130">
    <property type="match status" value="1"/>
</dbReference>
<name>A0A1C3HN62_SERMA</name>
<evidence type="ECO:0000256" key="2">
    <source>
        <dbReference type="ARBA" id="ARBA00012438"/>
    </source>
</evidence>
<dbReference type="GO" id="GO:0000155">
    <property type="term" value="F:phosphorelay sensor kinase activity"/>
    <property type="evidence" value="ECO:0007669"/>
    <property type="project" value="InterPro"/>
</dbReference>
<keyword evidence="3 6" id="KW-0597">Phosphoprotein</keyword>
<sequence length="570" mass="64303">MKLKRIITQYIVVLVVLSSAFFWMYDRYFSSMHNINSAGPQENYAWAIAKFSIRLAAFGARTERQLRLKIDDKQGLQQDLDLLFSGSNVLLNKSMSTRYLYEEQGYAESISKINSILNEIDQELNSQNTNYEIILKDIEDISIENKNLIAISDHAEVRQRTILHEDYLNKWSSIKIPIITLYLLLLIMVSLSFRQIILINKQLDSEKKSFNNKNAFLGKLGHELRTSLQAIVGSIELIMNTKDKKVDELVIRRLENAAIQIERQMSDLSEYAQIDNGAVKINKSDFNIAALISNIVSDCNSKYKSDNLKASLVECPNVFIKSDSARISQVVENLLTNAFKYTEAGLITVTCQITKSHKNSTLTILISDTGIGIPKEKFKTIFQPFIRIDNPTSRIPGSGMGLAIVEGVIRAMNGNIHLSSELGIGTTFTVQLPVEISNVDVSDIVLSDNTIEAMHKGINILFIDDNELTCSVMTSTLNSCGYRGESISSVNRAIEKLMRKPYDVILSDLQMPMMNGDQLFKYIRREEGPNKHTPFIFITAYSNEKEIDGVPVLIKPVRTSEINSKINEIL</sequence>
<dbReference type="Pfam" id="PF00072">
    <property type="entry name" value="Response_reg"/>
    <property type="match status" value="1"/>
</dbReference>
<dbReference type="FunFam" id="3.30.565.10:FF:000006">
    <property type="entry name" value="Sensor histidine kinase WalK"/>
    <property type="match status" value="1"/>
</dbReference>
<keyword evidence="5 10" id="KW-0418">Kinase</keyword>
<feature type="domain" description="Response regulatory" evidence="9">
    <location>
        <begin position="459"/>
        <end position="570"/>
    </location>
</feature>
<dbReference type="SUPFAM" id="SSF52172">
    <property type="entry name" value="CheY-like"/>
    <property type="match status" value="1"/>
</dbReference>
<dbReference type="InterPro" id="IPR036097">
    <property type="entry name" value="HisK_dim/P_sf"/>
</dbReference>
<evidence type="ECO:0000256" key="3">
    <source>
        <dbReference type="ARBA" id="ARBA00022553"/>
    </source>
</evidence>
<dbReference type="CDD" id="cd00082">
    <property type="entry name" value="HisKA"/>
    <property type="match status" value="1"/>
</dbReference>
<dbReference type="Pfam" id="PF00512">
    <property type="entry name" value="HisKA"/>
    <property type="match status" value="1"/>
</dbReference>
<dbReference type="InterPro" id="IPR003661">
    <property type="entry name" value="HisK_dim/P_dom"/>
</dbReference>
<dbReference type="SMART" id="SM00448">
    <property type="entry name" value="REC"/>
    <property type="match status" value="1"/>
</dbReference>
<dbReference type="InterPro" id="IPR004358">
    <property type="entry name" value="Sig_transdc_His_kin-like_C"/>
</dbReference>
<dbReference type="EC" id="2.7.13.3" evidence="2"/>
<keyword evidence="4 10" id="KW-0808">Transferase</keyword>
<evidence type="ECO:0000259" key="8">
    <source>
        <dbReference type="PROSITE" id="PS50109"/>
    </source>
</evidence>
<dbReference type="Gene3D" id="3.30.565.10">
    <property type="entry name" value="Histidine kinase-like ATPase, C-terminal domain"/>
    <property type="match status" value="1"/>
</dbReference>
<accession>A0A1C3HN62</accession>
<dbReference type="GO" id="GO:0009927">
    <property type="term" value="F:histidine phosphotransfer kinase activity"/>
    <property type="evidence" value="ECO:0007669"/>
    <property type="project" value="TreeGrafter"/>
</dbReference>
<dbReference type="PROSITE" id="PS50110">
    <property type="entry name" value="RESPONSE_REGULATORY"/>
    <property type="match status" value="1"/>
</dbReference>
<dbReference type="SUPFAM" id="SSF55874">
    <property type="entry name" value="ATPase domain of HSP90 chaperone/DNA topoisomerase II/histidine kinase"/>
    <property type="match status" value="1"/>
</dbReference>
<keyword evidence="7" id="KW-0472">Membrane</keyword>
<feature type="modified residue" description="4-aspartylphosphate" evidence="6">
    <location>
        <position position="508"/>
    </location>
</feature>
<dbReference type="SMART" id="SM00388">
    <property type="entry name" value="HisKA"/>
    <property type="match status" value="1"/>
</dbReference>
<dbReference type="PRINTS" id="PR00344">
    <property type="entry name" value="BCTRLSENSOR"/>
</dbReference>
<dbReference type="RefSeq" id="WP_172691720.1">
    <property type="nucleotide sequence ID" value="NZ_LT575491.1"/>
</dbReference>
<comment type="catalytic activity">
    <reaction evidence="1">
        <text>ATP + protein L-histidine = ADP + protein N-phospho-L-histidine.</text>
        <dbReference type="EC" id="2.7.13.3"/>
    </reaction>
</comment>
<dbReference type="Pfam" id="PF02518">
    <property type="entry name" value="HATPase_c"/>
    <property type="match status" value="1"/>
</dbReference>
<dbReference type="PROSITE" id="PS50109">
    <property type="entry name" value="HIS_KIN"/>
    <property type="match status" value="1"/>
</dbReference>
<dbReference type="SMART" id="SM00387">
    <property type="entry name" value="HATPase_c"/>
    <property type="match status" value="1"/>
</dbReference>
<gene>
    <name evidence="10" type="primary">luxQ_3</name>
    <name evidence="10" type="ORF">PWN146_05256</name>
</gene>
<keyword evidence="7" id="KW-0812">Transmembrane</keyword>
<dbReference type="PANTHER" id="PTHR43047:SF72">
    <property type="entry name" value="OSMOSENSING HISTIDINE PROTEIN KINASE SLN1"/>
    <property type="match status" value="1"/>
</dbReference>
<evidence type="ECO:0000256" key="6">
    <source>
        <dbReference type="PROSITE-ProRule" id="PRU00169"/>
    </source>
</evidence>
<organism evidence="10">
    <name type="scientific">Serratia marcescens</name>
    <dbReference type="NCBI Taxonomy" id="615"/>
    <lineage>
        <taxon>Bacteria</taxon>
        <taxon>Pseudomonadati</taxon>
        <taxon>Pseudomonadota</taxon>
        <taxon>Gammaproteobacteria</taxon>
        <taxon>Enterobacterales</taxon>
        <taxon>Yersiniaceae</taxon>
        <taxon>Serratia</taxon>
    </lineage>
</organism>
<dbReference type="InterPro" id="IPR005467">
    <property type="entry name" value="His_kinase_dom"/>
</dbReference>
<feature type="domain" description="Histidine kinase" evidence="8">
    <location>
        <begin position="219"/>
        <end position="436"/>
    </location>
</feature>
<dbReference type="InterPro" id="IPR001789">
    <property type="entry name" value="Sig_transdc_resp-reg_receiver"/>
</dbReference>
<evidence type="ECO:0000256" key="7">
    <source>
        <dbReference type="SAM" id="Phobius"/>
    </source>
</evidence>